<feature type="region of interest" description="Disordered" evidence="1">
    <location>
        <begin position="69"/>
        <end position="88"/>
    </location>
</feature>
<feature type="domain" description="Glycosyltransferase 2-like" evidence="2">
    <location>
        <begin position="137"/>
        <end position="255"/>
    </location>
</feature>
<dbReference type="InterPro" id="IPR050834">
    <property type="entry name" value="Glycosyltransf_2"/>
</dbReference>
<name>A0A538TKI8_UNCEI</name>
<keyword evidence="3" id="KW-0808">Transferase</keyword>
<dbReference type="SUPFAM" id="SSF53448">
    <property type="entry name" value="Nucleotide-diphospho-sugar transferases"/>
    <property type="match status" value="1"/>
</dbReference>
<evidence type="ECO:0000313" key="4">
    <source>
        <dbReference type="Proteomes" id="UP000317691"/>
    </source>
</evidence>
<dbReference type="GO" id="GO:0016740">
    <property type="term" value="F:transferase activity"/>
    <property type="evidence" value="ECO:0007669"/>
    <property type="project" value="UniProtKB-KW"/>
</dbReference>
<dbReference type="InterPro" id="IPR001173">
    <property type="entry name" value="Glyco_trans_2-like"/>
</dbReference>
<reference evidence="3 4" key="1">
    <citation type="journal article" date="2019" name="Nat. Microbiol.">
        <title>Mediterranean grassland soil C-N compound turnover is dependent on rainfall and depth, and is mediated by genomically divergent microorganisms.</title>
        <authorList>
            <person name="Diamond S."/>
            <person name="Andeer P.F."/>
            <person name="Li Z."/>
            <person name="Crits-Christoph A."/>
            <person name="Burstein D."/>
            <person name="Anantharaman K."/>
            <person name="Lane K.R."/>
            <person name="Thomas B.C."/>
            <person name="Pan C."/>
            <person name="Northen T.R."/>
            <person name="Banfield J.F."/>
        </authorList>
    </citation>
    <scope>NUCLEOTIDE SEQUENCE [LARGE SCALE GENOMIC DNA]</scope>
    <source>
        <strain evidence="3">WS_9</strain>
    </source>
</reference>
<comment type="caution">
    <text evidence="3">The sequence shown here is derived from an EMBL/GenBank/DDBJ whole genome shotgun (WGS) entry which is preliminary data.</text>
</comment>
<organism evidence="3 4">
    <name type="scientific">Eiseniibacteriota bacterium</name>
    <dbReference type="NCBI Taxonomy" id="2212470"/>
    <lineage>
        <taxon>Bacteria</taxon>
        <taxon>Candidatus Eiseniibacteriota</taxon>
    </lineage>
</organism>
<dbReference type="Proteomes" id="UP000317691">
    <property type="component" value="Unassembled WGS sequence"/>
</dbReference>
<evidence type="ECO:0000259" key="2">
    <source>
        <dbReference type="Pfam" id="PF00535"/>
    </source>
</evidence>
<dbReference type="EMBL" id="VBOZ01000026">
    <property type="protein sequence ID" value="TMQ64131.1"/>
    <property type="molecule type" value="Genomic_DNA"/>
</dbReference>
<evidence type="ECO:0000313" key="3">
    <source>
        <dbReference type="EMBL" id="TMQ64131.1"/>
    </source>
</evidence>
<accession>A0A538TKI8</accession>
<feature type="region of interest" description="Disordered" evidence="1">
    <location>
        <begin position="1"/>
        <end position="27"/>
    </location>
</feature>
<dbReference type="AlphaFoldDB" id="A0A538TKI8"/>
<gene>
    <name evidence="3" type="ORF">E6K79_08245</name>
</gene>
<dbReference type="Gene3D" id="3.90.550.10">
    <property type="entry name" value="Spore Coat Polysaccharide Biosynthesis Protein SpsA, Chain A"/>
    <property type="match status" value="1"/>
</dbReference>
<evidence type="ECO:0000256" key="1">
    <source>
        <dbReference type="SAM" id="MobiDB-lite"/>
    </source>
</evidence>
<sequence>MESAVQIVRRASSSFPSPRAAPTACATGKPTPMLARLPSHACAEVVWASTPSPAACRCVASHLFRMMPKSEPEKMEPDPIANRSERSHQSVNLDVDMGPECHRGPFPCQSADGLIAERVLREDGRMADTRSPALPITVITVVRNGARTIEGAIESVLAQSCRPLEYIVVDGCSTDGTLDILRRYGGRVRWTSMPDDGLYDAMNRGIARVLEPDTYIHFLNADDRFAANDSLERALADSGGADFVYGRLERRDDALRYTDVVGQPVDRPALLFGTRIAHQAILCKRSVFDRVGGFRTEYRIAADYDWLLRVFEDPGITTRFVPVVVASMGFGGVSWERFPALARERFRIVRRHYAFPDVVRFSVYTVFGDYLRHYLQRVLRRLHLLNFARALKQSLRRDA</sequence>
<dbReference type="PANTHER" id="PTHR43685">
    <property type="entry name" value="GLYCOSYLTRANSFERASE"/>
    <property type="match status" value="1"/>
</dbReference>
<dbReference type="InterPro" id="IPR029044">
    <property type="entry name" value="Nucleotide-diphossugar_trans"/>
</dbReference>
<dbReference type="Pfam" id="PF00535">
    <property type="entry name" value="Glycos_transf_2"/>
    <property type="match status" value="1"/>
</dbReference>
<dbReference type="PANTHER" id="PTHR43685:SF2">
    <property type="entry name" value="GLYCOSYLTRANSFERASE 2-LIKE DOMAIN-CONTAINING PROTEIN"/>
    <property type="match status" value="1"/>
</dbReference>
<protein>
    <submittedName>
        <fullName evidence="3">Glycosyltransferase</fullName>
    </submittedName>
</protein>
<dbReference type="CDD" id="cd06433">
    <property type="entry name" value="GT_2_WfgS_like"/>
    <property type="match status" value="1"/>
</dbReference>
<proteinExistence type="predicted"/>
<feature type="compositionally biased region" description="Low complexity" evidence="1">
    <location>
        <begin position="9"/>
        <end position="22"/>
    </location>
</feature>